<evidence type="ECO:0000313" key="1">
    <source>
        <dbReference type="EMBL" id="CAB4141848.1"/>
    </source>
</evidence>
<gene>
    <name evidence="1" type="ORF">UFOVP422_22</name>
</gene>
<accession>A0A6J5M537</accession>
<protein>
    <submittedName>
        <fullName evidence="1">Uncharacterized protein</fullName>
    </submittedName>
</protein>
<sequence>MATTSRNKFILDTLRTHLAAESTFDVHKVFTKETFTHPTKTVVYVNIISDDLAMLPAESRYVYNRRVIRVGIYAVARQSLDTANAGTGADKHGQVIEQIDKAIDAMANVLPITDTTTAGYVVTVHSVNTVGVSGLVDDKGDKIPLLYEADIAYNVGVVA</sequence>
<name>A0A6J5M537_9CAUD</name>
<proteinExistence type="predicted"/>
<dbReference type="EMBL" id="LR796398">
    <property type="protein sequence ID" value="CAB4141848.1"/>
    <property type="molecule type" value="Genomic_DNA"/>
</dbReference>
<reference evidence="1" key="1">
    <citation type="submission" date="2020-04" db="EMBL/GenBank/DDBJ databases">
        <authorList>
            <person name="Chiriac C."/>
            <person name="Salcher M."/>
            <person name="Ghai R."/>
            <person name="Kavagutti S V."/>
        </authorList>
    </citation>
    <scope>NUCLEOTIDE SEQUENCE</scope>
</reference>
<organism evidence="1">
    <name type="scientific">uncultured Caudovirales phage</name>
    <dbReference type="NCBI Taxonomy" id="2100421"/>
    <lineage>
        <taxon>Viruses</taxon>
        <taxon>Duplodnaviria</taxon>
        <taxon>Heunggongvirae</taxon>
        <taxon>Uroviricota</taxon>
        <taxon>Caudoviricetes</taxon>
        <taxon>Peduoviridae</taxon>
        <taxon>Maltschvirus</taxon>
        <taxon>Maltschvirus maltsch</taxon>
    </lineage>
</organism>